<sequence length="196" mass="22966">MNNHLDIVAAPNLLTIPGEIRNYIYELTLPKNKKSRITGYKQTKIPPLCQTSRQIRRETLPIWRASTHFRVDNYEHFATLCYLKDQAAGIYNTDTRLKAGFEHVRHLHWSQAWLAPKGLHELRRCSYKLKVVVDVESNDCRIRVELPPMDLSRKNKRIIDKAWHAKQPKVARTIEGLLGRELTVVEKTYVRCPARW</sequence>
<keyword evidence="2" id="KW-1185">Reference proteome</keyword>
<comment type="caution">
    <text evidence="1">The sequence shown here is derived from an EMBL/GenBank/DDBJ whole genome shotgun (WGS) entry which is preliminary data.</text>
</comment>
<dbReference type="EMBL" id="JAUTXU010000008">
    <property type="protein sequence ID" value="KAK3723728.1"/>
    <property type="molecule type" value="Genomic_DNA"/>
</dbReference>
<accession>A0ACC3NVP7</accession>
<gene>
    <name evidence="1" type="ORF">LTR37_001609</name>
</gene>
<evidence type="ECO:0000313" key="2">
    <source>
        <dbReference type="Proteomes" id="UP001281147"/>
    </source>
</evidence>
<reference evidence="1" key="1">
    <citation type="submission" date="2023-07" db="EMBL/GenBank/DDBJ databases">
        <title>Black Yeasts Isolated from many extreme environments.</title>
        <authorList>
            <person name="Coleine C."/>
            <person name="Stajich J.E."/>
            <person name="Selbmann L."/>
        </authorList>
    </citation>
    <scope>NUCLEOTIDE SEQUENCE</scope>
    <source>
        <strain evidence="1">CCFEE 5714</strain>
    </source>
</reference>
<organism evidence="1 2">
    <name type="scientific">Vermiconidia calcicola</name>
    <dbReference type="NCBI Taxonomy" id="1690605"/>
    <lineage>
        <taxon>Eukaryota</taxon>
        <taxon>Fungi</taxon>
        <taxon>Dikarya</taxon>
        <taxon>Ascomycota</taxon>
        <taxon>Pezizomycotina</taxon>
        <taxon>Dothideomycetes</taxon>
        <taxon>Dothideomycetidae</taxon>
        <taxon>Mycosphaerellales</taxon>
        <taxon>Extremaceae</taxon>
        <taxon>Vermiconidia</taxon>
    </lineage>
</organism>
<proteinExistence type="predicted"/>
<protein>
    <submittedName>
        <fullName evidence="1">Uncharacterized protein</fullName>
    </submittedName>
</protein>
<dbReference type="Proteomes" id="UP001281147">
    <property type="component" value="Unassembled WGS sequence"/>
</dbReference>
<name>A0ACC3NVP7_9PEZI</name>
<evidence type="ECO:0000313" key="1">
    <source>
        <dbReference type="EMBL" id="KAK3723728.1"/>
    </source>
</evidence>